<protein>
    <submittedName>
        <fullName evidence="2">Ovule protein</fullName>
    </submittedName>
</protein>
<sequence>MTWCKSSPGVYRASESASNAEPKIGILLSKSPYIVSCTYSCKRAPNRKQATFSSSLKKLVTNSLAKAFIVSDQQPSFLLLFHRNSRTTVTIPSKESHNEYQDK</sequence>
<proteinExistence type="predicted"/>
<evidence type="ECO:0000313" key="2">
    <source>
        <dbReference type="WBParaSite" id="Hba_10713"/>
    </source>
</evidence>
<name>A0A1I7WZV1_HETBA</name>
<dbReference type="AlphaFoldDB" id="A0A1I7WZV1"/>
<organism evidence="1 2">
    <name type="scientific">Heterorhabditis bacteriophora</name>
    <name type="common">Entomopathogenic nematode worm</name>
    <dbReference type="NCBI Taxonomy" id="37862"/>
    <lineage>
        <taxon>Eukaryota</taxon>
        <taxon>Metazoa</taxon>
        <taxon>Ecdysozoa</taxon>
        <taxon>Nematoda</taxon>
        <taxon>Chromadorea</taxon>
        <taxon>Rhabditida</taxon>
        <taxon>Rhabditina</taxon>
        <taxon>Rhabditomorpha</taxon>
        <taxon>Strongyloidea</taxon>
        <taxon>Heterorhabditidae</taxon>
        <taxon>Heterorhabditis</taxon>
    </lineage>
</organism>
<dbReference type="Proteomes" id="UP000095283">
    <property type="component" value="Unplaced"/>
</dbReference>
<reference evidence="2" key="1">
    <citation type="submission" date="2016-11" db="UniProtKB">
        <authorList>
            <consortium name="WormBaseParasite"/>
        </authorList>
    </citation>
    <scope>IDENTIFICATION</scope>
</reference>
<keyword evidence="1" id="KW-1185">Reference proteome</keyword>
<accession>A0A1I7WZV1</accession>
<dbReference type="WBParaSite" id="Hba_10713">
    <property type="protein sequence ID" value="Hba_10713"/>
    <property type="gene ID" value="Hba_10713"/>
</dbReference>
<evidence type="ECO:0000313" key="1">
    <source>
        <dbReference type="Proteomes" id="UP000095283"/>
    </source>
</evidence>